<accession>A0A1M7YPV5</accession>
<evidence type="ECO:0000313" key="2">
    <source>
        <dbReference type="EMBL" id="SHO54516.1"/>
    </source>
</evidence>
<keyword evidence="1" id="KW-0472">Membrane</keyword>
<evidence type="ECO:0000313" key="3">
    <source>
        <dbReference type="Proteomes" id="UP000184600"/>
    </source>
</evidence>
<proteinExistence type="predicted"/>
<keyword evidence="1" id="KW-1133">Transmembrane helix</keyword>
<name>A0A1M7YPV5_9VIBR</name>
<feature type="transmembrane region" description="Helical" evidence="1">
    <location>
        <begin position="95"/>
        <end position="124"/>
    </location>
</feature>
<dbReference type="RefSeq" id="WP_073579431.1">
    <property type="nucleotide sequence ID" value="NZ_AP024898.1"/>
</dbReference>
<dbReference type="OrthoDB" id="9256223at2"/>
<keyword evidence="3" id="KW-1185">Reference proteome</keyword>
<dbReference type="Proteomes" id="UP000184600">
    <property type="component" value="Unassembled WGS sequence"/>
</dbReference>
<organism evidence="2 3">
    <name type="scientific">Vibrio quintilis</name>
    <dbReference type="NCBI Taxonomy" id="1117707"/>
    <lineage>
        <taxon>Bacteria</taxon>
        <taxon>Pseudomonadati</taxon>
        <taxon>Pseudomonadota</taxon>
        <taxon>Gammaproteobacteria</taxon>
        <taxon>Vibrionales</taxon>
        <taxon>Vibrionaceae</taxon>
        <taxon>Vibrio</taxon>
    </lineage>
</organism>
<reference evidence="3" key="1">
    <citation type="submission" date="2016-12" db="EMBL/GenBank/DDBJ databases">
        <authorList>
            <person name="Rodrigo-Torres L."/>
            <person name="Arahal R.D."/>
            <person name="Lucena T."/>
        </authorList>
    </citation>
    <scope>NUCLEOTIDE SEQUENCE [LARGE SCALE GENOMIC DNA]</scope>
</reference>
<feature type="transmembrane region" description="Helical" evidence="1">
    <location>
        <begin position="50"/>
        <end position="74"/>
    </location>
</feature>
<feature type="transmembrane region" description="Helical" evidence="1">
    <location>
        <begin position="20"/>
        <end position="44"/>
    </location>
</feature>
<gene>
    <name evidence="2" type="ORF">VQ7734_00230</name>
</gene>
<keyword evidence="1" id="KW-0812">Transmembrane</keyword>
<protein>
    <submittedName>
        <fullName evidence="2">Uncharacterized protein</fullName>
    </submittedName>
</protein>
<sequence>MNSDSTKWKDYELSVGLYKFYLAGVVKLNFFYYAITGAILSFHFSEDSPSISVFALLLPILLSIFLGLFFLYAVKLAQGLRRNIKERASKLGLDVFPECMVLVLICAIFGVSALGVGLSLLGYYCCA</sequence>
<dbReference type="EMBL" id="FRFG01000004">
    <property type="protein sequence ID" value="SHO54516.1"/>
    <property type="molecule type" value="Genomic_DNA"/>
</dbReference>
<evidence type="ECO:0000256" key="1">
    <source>
        <dbReference type="SAM" id="Phobius"/>
    </source>
</evidence>
<dbReference type="AlphaFoldDB" id="A0A1M7YPV5"/>